<dbReference type="EnsemblMetazoa" id="ACHR007425-RA">
    <property type="protein sequence ID" value="ACHR007425-PA"/>
    <property type="gene ID" value="ACHR007425"/>
</dbReference>
<accession>A0A182K9I8</accession>
<sequence length="43" mass="5411">MIIKAFGVIIAVKHRHPTMGNFRWTDHYQHHHHHYYYHWLTVM</sequence>
<dbReference type="Proteomes" id="UP000075881">
    <property type="component" value="Unassembled WGS sequence"/>
</dbReference>
<protein>
    <submittedName>
        <fullName evidence="1">Uncharacterized protein</fullName>
    </submittedName>
</protein>
<dbReference type="AlphaFoldDB" id="A0A182K9I8"/>
<proteinExistence type="predicted"/>
<evidence type="ECO:0000313" key="2">
    <source>
        <dbReference type="Proteomes" id="UP000075881"/>
    </source>
</evidence>
<dbReference type="VEuPathDB" id="VectorBase:ACHR007425"/>
<reference evidence="1" key="2">
    <citation type="submission" date="2020-05" db="UniProtKB">
        <authorList>
            <consortium name="EnsemblMetazoa"/>
        </authorList>
    </citation>
    <scope>IDENTIFICATION</scope>
    <source>
        <strain evidence="1">ACHKN1017</strain>
    </source>
</reference>
<reference evidence="2" key="1">
    <citation type="submission" date="2013-03" db="EMBL/GenBank/DDBJ databases">
        <title>The Genome Sequence of Anopheles christyi ACHKN1017.</title>
        <authorList>
            <consortium name="The Broad Institute Genomics Platform"/>
            <person name="Neafsey D.E."/>
            <person name="Besansky N."/>
            <person name="Walker B."/>
            <person name="Young S.K."/>
            <person name="Zeng Q."/>
            <person name="Gargeya S."/>
            <person name="Fitzgerald M."/>
            <person name="Haas B."/>
            <person name="Abouelleil A."/>
            <person name="Allen A.W."/>
            <person name="Alvarado L."/>
            <person name="Arachchi H.M."/>
            <person name="Berlin A.M."/>
            <person name="Chapman S.B."/>
            <person name="Gainer-Dewar J."/>
            <person name="Goldberg J."/>
            <person name="Griggs A."/>
            <person name="Gujja S."/>
            <person name="Hansen M."/>
            <person name="Howarth C."/>
            <person name="Imamovic A."/>
            <person name="Ireland A."/>
            <person name="Larimer J."/>
            <person name="McCowan C."/>
            <person name="Murphy C."/>
            <person name="Pearson M."/>
            <person name="Poon T.W."/>
            <person name="Priest M."/>
            <person name="Roberts A."/>
            <person name="Saif S."/>
            <person name="Shea T."/>
            <person name="Sisk P."/>
            <person name="Sykes S."/>
            <person name="Wortman J."/>
            <person name="Nusbaum C."/>
            <person name="Birren B."/>
        </authorList>
    </citation>
    <scope>NUCLEOTIDE SEQUENCE [LARGE SCALE GENOMIC DNA]</scope>
    <source>
        <strain evidence="2">ACHKN1017</strain>
    </source>
</reference>
<keyword evidence="2" id="KW-1185">Reference proteome</keyword>
<evidence type="ECO:0000313" key="1">
    <source>
        <dbReference type="EnsemblMetazoa" id="ACHR007425-PA"/>
    </source>
</evidence>
<name>A0A182K9I8_9DIPT</name>
<organism evidence="1 2">
    <name type="scientific">Anopheles christyi</name>
    <dbReference type="NCBI Taxonomy" id="43041"/>
    <lineage>
        <taxon>Eukaryota</taxon>
        <taxon>Metazoa</taxon>
        <taxon>Ecdysozoa</taxon>
        <taxon>Arthropoda</taxon>
        <taxon>Hexapoda</taxon>
        <taxon>Insecta</taxon>
        <taxon>Pterygota</taxon>
        <taxon>Neoptera</taxon>
        <taxon>Endopterygota</taxon>
        <taxon>Diptera</taxon>
        <taxon>Nematocera</taxon>
        <taxon>Culicoidea</taxon>
        <taxon>Culicidae</taxon>
        <taxon>Anophelinae</taxon>
        <taxon>Anopheles</taxon>
    </lineage>
</organism>